<feature type="domain" description="HAT C-terminal dimerisation" evidence="1">
    <location>
        <begin position="11"/>
        <end position="70"/>
    </location>
</feature>
<name>A0A498IK29_MALDO</name>
<dbReference type="AlphaFoldDB" id="A0A498IK29"/>
<gene>
    <name evidence="2" type="ORF">DVH24_013163</name>
</gene>
<comment type="caution">
    <text evidence="2">The sequence shown here is derived from an EMBL/GenBank/DDBJ whole genome shotgun (WGS) entry which is preliminary data.</text>
</comment>
<proteinExistence type="predicted"/>
<sequence>MQLQNHLMQFEMDRYLLDIVEKVPDGSQFDVLKWWKLKGRSTYSTLALIAKDILPIQVSTVANESEASLAELEFYQECEEGVAIHLFI</sequence>
<organism evidence="2 3">
    <name type="scientific">Malus domestica</name>
    <name type="common">Apple</name>
    <name type="synonym">Pyrus malus</name>
    <dbReference type="NCBI Taxonomy" id="3750"/>
    <lineage>
        <taxon>Eukaryota</taxon>
        <taxon>Viridiplantae</taxon>
        <taxon>Streptophyta</taxon>
        <taxon>Embryophyta</taxon>
        <taxon>Tracheophyta</taxon>
        <taxon>Spermatophyta</taxon>
        <taxon>Magnoliopsida</taxon>
        <taxon>eudicotyledons</taxon>
        <taxon>Gunneridae</taxon>
        <taxon>Pentapetalae</taxon>
        <taxon>rosids</taxon>
        <taxon>fabids</taxon>
        <taxon>Rosales</taxon>
        <taxon>Rosaceae</taxon>
        <taxon>Amygdaloideae</taxon>
        <taxon>Maleae</taxon>
        <taxon>Malus</taxon>
    </lineage>
</organism>
<dbReference type="EMBL" id="RDQH01000337">
    <property type="protein sequence ID" value="RXH83918.1"/>
    <property type="molecule type" value="Genomic_DNA"/>
</dbReference>
<evidence type="ECO:0000259" key="1">
    <source>
        <dbReference type="Pfam" id="PF05699"/>
    </source>
</evidence>
<dbReference type="SUPFAM" id="SSF53098">
    <property type="entry name" value="Ribonuclease H-like"/>
    <property type="match status" value="1"/>
</dbReference>
<keyword evidence="3" id="KW-1185">Reference proteome</keyword>
<reference evidence="2 3" key="1">
    <citation type="submission" date="2018-10" db="EMBL/GenBank/DDBJ databases">
        <title>A high-quality apple genome assembly.</title>
        <authorList>
            <person name="Hu J."/>
        </authorList>
    </citation>
    <scope>NUCLEOTIDE SEQUENCE [LARGE SCALE GENOMIC DNA]</scope>
    <source>
        <strain evidence="3">cv. HFTH1</strain>
        <tissue evidence="2">Young leaf</tissue>
    </source>
</reference>
<protein>
    <recommendedName>
        <fullName evidence="1">HAT C-terminal dimerisation domain-containing protein</fullName>
    </recommendedName>
</protein>
<dbReference type="InterPro" id="IPR008906">
    <property type="entry name" value="HATC_C_dom"/>
</dbReference>
<dbReference type="PANTHER" id="PTHR23272">
    <property type="entry name" value="BED FINGER-RELATED"/>
    <property type="match status" value="1"/>
</dbReference>
<dbReference type="PANTHER" id="PTHR23272:SF161">
    <property type="entry name" value="ZINC FINGER BED DOMAIN-CONTAINING PROTEIN RICESLEEPER 1-LIKE"/>
    <property type="match status" value="1"/>
</dbReference>
<evidence type="ECO:0000313" key="3">
    <source>
        <dbReference type="Proteomes" id="UP000290289"/>
    </source>
</evidence>
<accession>A0A498IK29</accession>
<dbReference type="Proteomes" id="UP000290289">
    <property type="component" value="Chromosome 11"/>
</dbReference>
<dbReference type="Pfam" id="PF05699">
    <property type="entry name" value="Dimer_Tnp_hAT"/>
    <property type="match status" value="1"/>
</dbReference>
<dbReference type="InterPro" id="IPR012337">
    <property type="entry name" value="RNaseH-like_sf"/>
</dbReference>
<evidence type="ECO:0000313" key="2">
    <source>
        <dbReference type="EMBL" id="RXH83918.1"/>
    </source>
</evidence>
<dbReference type="GO" id="GO:0046983">
    <property type="term" value="F:protein dimerization activity"/>
    <property type="evidence" value="ECO:0007669"/>
    <property type="project" value="InterPro"/>
</dbReference>